<sequence length="169" mass="17393">MSDDTESQNVAAQAVAAQTAANEHPVPTLAAVRPGDVVTGEYRGERFTGTARVEGDVLSVGPHALRFGAATPAPSARFVSAVRPVPDLPARLGAVGDATVRGRRVRAMRVGPPGTEQSWVVASDDGAALHDDAELTAWTLLADAPAPDAPDVPDPADAPTHTPQPQSPE</sequence>
<name>A0A2M9CD23_9CELL</name>
<comment type="caution">
    <text evidence="2">The sequence shown here is derived from an EMBL/GenBank/DDBJ whole genome shotgun (WGS) entry which is preliminary data.</text>
</comment>
<dbReference type="AlphaFoldDB" id="A0A2M9CD23"/>
<reference evidence="2 3" key="1">
    <citation type="submission" date="2017-11" db="EMBL/GenBank/DDBJ databases">
        <title>Genomic Encyclopedia of Archaeal and Bacterial Type Strains, Phase II (KMG-II): From Individual Species to Whole Genera.</title>
        <authorList>
            <person name="Goeker M."/>
        </authorList>
    </citation>
    <scope>NUCLEOTIDE SEQUENCE [LARGE SCALE GENOMIC DNA]</scope>
    <source>
        <strain evidence="2 3">DSM 25478</strain>
    </source>
</reference>
<feature type="region of interest" description="Disordered" evidence="1">
    <location>
        <begin position="142"/>
        <end position="169"/>
    </location>
</feature>
<organism evidence="2 3">
    <name type="scientific">Sediminihabitans luteus</name>
    <dbReference type="NCBI Taxonomy" id="1138585"/>
    <lineage>
        <taxon>Bacteria</taxon>
        <taxon>Bacillati</taxon>
        <taxon>Actinomycetota</taxon>
        <taxon>Actinomycetes</taxon>
        <taxon>Micrococcales</taxon>
        <taxon>Cellulomonadaceae</taxon>
        <taxon>Sediminihabitans</taxon>
    </lineage>
</organism>
<feature type="compositionally biased region" description="Low complexity" evidence="1">
    <location>
        <begin position="8"/>
        <end position="22"/>
    </location>
</feature>
<accession>A0A2M9CD23</accession>
<protein>
    <submittedName>
        <fullName evidence="2">Uncharacterized protein</fullName>
    </submittedName>
</protein>
<evidence type="ECO:0000313" key="3">
    <source>
        <dbReference type="Proteomes" id="UP000231693"/>
    </source>
</evidence>
<feature type="region of interest" description="Disordered" evidence="1">
    <location>
        <begin position="1"/>
        <end position="26"/>
    </location>
</feature>
<dbReference type="Proteomes" id="UP000231693">
    <property type="component" value="Unassembled WGS sequence"/>
</dbReference>
<keyword evidence="3" id="KW-1185">Reference proteome</keyword>
<gene>
    <name evidence="2" type="ORF">CLV28_2727</name>
</gene>
<evidence type="ECO:0000313" key="2">
    <source>
        <dbReference type="EMBL" id="PJJ69264.1"/>
    </source>
</evidence>
<dbReference type="RefSeq" id="WP_100423871.1">
    <property type="nucleotide sequence ID" value="NZ_BOOX01000005.1"/>
</dbReference>
<dbReference type="EMBL" id="PGFE01000005">
    <property type="protein sequence ID" value="PJJ69264.1"/>
    <property type="molecule type" value="Genomic_DNA"/>
</dbReference>
<evidence type="ECO:0000256" key="1">
    <source>
        <dbReference type="SAM" id="MobiDB-lite"/>
    </source>
</evidence>
<proteinExistence type="predicted"/>